<evidence type="ECO:0000256" key="1">
    <source>
        <dbReference type="SAM" id="Phobius"/>
    </source>
</evidence>
<dbReference type="InParanoid" id="A0A067M3B7"/>
<dbReference type="AlphaFoldDB" id="A0A067M3B7"/>
<evidence type="ECO:0008006" key="4">
    <source>
        <dbReference type="Google" id="ProtNLM"/>
    </source>
</evidence>
<keyword evidence="1" id="KW-1133">Transmembrane helix</keyword>
<organism evidence="2 3">
    <name type="scientific">Botryobasidium botryosum (strain FD-172 SS1)</name>
    <dbReference type="NCBI Taxonomy" id="930990"/>
    <lineage>
        <taxon>Eukaryota</taxon>
        <taxon>Fungi</taxon>
        <taxon>Dikarya</taxon>
        <taxon>Basidiomycota</taxon>
        <taxon>Agaricomycotina</taxon>
        <taxon>Agaricomycetes</taxon>
        <taxon>Cantharellales</taxon>
        <taxon>Botryobasidiaceae</taxon>
        <taxon>Botryobasidium</taxon>
    </lineage>
</organism>
<evidence type="ECO:0000313" key="3">
    <source>
        <dbReference type="Proteomes" id="UP000027195"/>
    </source>
</evidence>
<name>A0A067M3B7_BOTB1</name>
<accession>A0A067M3B7</accession>
<reference evidence="3" key="1">
    <citation type="journal article" date="2014" name="Proc. Natl. Acad. Sci. U.S.A.">
        <title>Extensive sampling of basidiomycete genomes demonstrates inadequacy of the white-rot/brown-rot paradigm for wood decay fungi.</title>
        <authorList>
            <person name="Riley R."/>
            <person name="Salamov A.A."/>
            <person name="Brown D.W."/>
            <person name="Nagy L.G."/>
            <person name="Floudas D."/>
            <person name="Held B.W."/>
            <person name="Levasseur A."/>
            <person name="Lombard V."/>
            <person name="Morin E."/>
            <person name="Otillar R."/>
            <person name="Lindquist E.A."/>
            <person name="Sun H."/>
            <person name="LaButti K.M."/>
            <person name="Schmutz J."/>
            <person name="Jabbour D."/>
            <person name="Luo H."/>
            <person name="Baker S.E."/>
            <person name="Pisabarro A.G."/>
            <person name="Walton J.D."/>
            <person name="Blanchette R.A."/>
            <person name="Henrissat B."/>
            <person name="Martin F."/>
            <person name="Cullen D."/>
            <person name="Hibbett D.S."/>
            <person name="Grigoriev I.V."/>
        </authorList>
    </citation>
    <scope>NUCLEOTIDE SEQUENCE [LARGE SCALE GENOMIC DNA]</scope>
    <source>
        <strain evidence="3">FD-172 SS1</strain>
    </source>
</reference>
<feature type="transmembrane region" description="Helical" evidence="1">
    <location>
        <begin position="38"/>
        <end position="65"/>
    </location>
</feature>
<dbReference type="EMBL" id="KL198071">
    <property type="protein sequence ID" value="KDQ10064.1"/>
    <property type="molecule type" value="Genomic_DNA"/>
</dbReference>
<keyword evidence="1" id="KW-0812">Transmembrane</keyword>
<evidence type="ECO:0000313" key="2">
    <source>
        <dbReference type="EMBL" id="KDQ10064.1"/>
    </source>
</evidence>
<dbReference type="Proteomes" id="UP000027195">
    <property type="component" value="Unassembled WGS sequence"/>
</dbReference>
<keyword evidence="3" id="KW-1185">Reference proteome</keyword>
<protein>
    <recommendedName>
        <fullName evidence="4">Transmembrane protein</fullName>
    </recommendedName>
</protein>
<dbReference type="HOGENOM" id="CLU_2542284_0_0_1"/>
<sequence>MHIAIIYTRVNEPYTRAPPSPPPGFFLSFSFDLHPFRFLMYLCLPFFCFSPLLSLVSFLCCVVEWKGVVVVRSRSSVRSFVLR</sequence>
<keyword evidence="1" id="KW-0472">Membrane</keyword>
<gene>
    <name evidence="2" type="ORF">BOTBODRAFT_500729</name>
</gene>
<proteinExistence type="predicted"/>